<dbReference type="Proteomes" id="UP000246635">
    <property type="component" value="Unassembled WGS sequence"/>
</dbReference>
<dbReference type="PROSITE" id="PS51125">
    <property type="entry name" value="NHL"/>
    <property type="match status" value="1"/>
</dbReference>
<evidence type="ECO:0000313" key="6">
    <source>
        <dbReference type="Proteomes" id="UP000246635"/>
    </source>
</evidence>
<keyword evidence="3" id="KW-1133">Transmembrane helix</keyword>
<dbReference type="Gene3D" id="1.25.40.10">
    <property type="entry name" value="Tetratricopeptide repeat domain"/>
    <property type="match status" value="1"/>
</dbReference>
<evidence type="ECO:0000256" key="3">
    <source>
        <dbReference type="SAM" id="Phobius"/>
    </source>
</evidence>
<keyword evidence="6" id="KW-1185">Reference proteome</keyword>
<feature type="chain" id="PRO_5015837628" evidence="4">
    <location>
        <begin position="28"/>
        <end position="491"/>
    </location>
</feature>
<dbReference type="AlphaFoldDB" id="A0A2V2YH21"/>
<dbReference type="PANTHER" id="PTHR24104">
    <property type="entry name" value="E3 UBIQUITIN-PROTEIN LIGASE NHLRC1-RELATED"/>
    <property type="match status" value="1"/>
</dbReference>
<evidence type="ECO:0000256" key="4">
    <source>
        <dbReference type="SAM" id="SignalP"/>
    </source>
</evidence>
<feature type="transmembrane region" description="Helical" evidence="3">
    <location>
        <begin position="445"/>
        <end position="467"/>
    </location>
</feature>
<comment type="caution">
    <text evidence="5">The sequence shown here is derived from an EMBL/GenBank/DDBJ whole genome shotgun (WGS) entry which is preliminary data.</text>
</comment>
<dbReference type="PANTHER" id="PTHR24104:SF25">
    <property type="entry name" value="PROTEIN LIN-41"/>
    <property type="match status" value="1"/>
</dbReference>
<sequence length="491" mass="54537">MRVMKCVTAAVVAFALLFTFIPGESSAATPYQGYIWSSKGRDVASINGYVYKQSIDGFEMPSGAFSAPEDVFVAEDNSVYIVDTGNSRVVQLDSSLKYVRTIGDSEGDGVLSEPKGVYVTPDGTIYVADTKNARIALFDKNGKYMKQFGKPESPLIGDTFSYSPSKLLVDKRGYMFVVSDGNTQGLLQIDQKGAFKGFYGANHIGFSWGRLLRNMFATDAQKSQMATIKPLEFSNAVLDNEGFIFTTTLGTETSQIKRLSPVGVDTIGGNRQFGDRWSNGPFMVSSFVDVSVDSNGIFTALDLQTSKVFQYDKLGNMLFAFGGLGDQNGLFVTPSALAQSTDGTLYVADKGRNRIDLFRTTPFARLVQKASALYVDGRYDEAESLWNEVLRENANYELAYLAIGKALYKAERYKEAMSYFKLANSRGDYSVAFKEYRKEYMRDHFFSICLILVGAVILLRYLIPWVWRLVARRIRTKRPNRGVQQGGGIPQ</sequence>
<dbReference type="GO" id="GO:0008270">
    <property type="term" value="F:zinc ion binding"/>
    <property type="evidence" value="ECO:0007669"/>
    <property type="project" value="UniProtKB-KW"/>
</dbReference>
<dbReference type="CDD" id="cd05819">
    <property type="entry name" value="NHL"/>
    <property type="match status" value="1"/>
</dbReference>
<feature type="signal peptide" evidence="4">
    <location>
        <begin position="1"/>
        <end position="27"/>
    </location>
</feature>
<dbReference type="EMBL" id="QGTQ01000036">
    <property type="protein sequence ID" value="PWV92095.1"/>
    <property type="molecule type" value="Genomic_DNA"/>
</dbReference>
<dbReference type="InterPro" id="IPR050952">
    <property type="entry name" value="TRIM-NHL_E3_ligases"/>
</dbReference>
<organism evidence="5 6">
    <name type="scientific">Paenibacillus cellulosilyticus</name>
    <dbReference type="NCBI Taxonomy" id="375489"/>
    <lineage>
        <taxon>Bacteria</taxon>
        <taxon>Bacillati</taxon>
        <taxon>Bacillota</taxon>
        <taxon>Bacilli</taxon>
        <taxon>Bacillales</taxon>
        <taxon>Paenibacillaceae</taxon>
        <taxon>Paenibacillus</taxon>
    </lineage>
</organism>
<evidence type="ECO:0000256" key="2">
    <source>
        <dbReference type="PROSITE-ProRule" id="PRU00504"/>
    </source>
</evidence>
<evidence type="ECO:0000313" key="5">
    <source>
        <dbReference type="EMBL" id="PWV92095.1"/>
    </source>
</evidence>
<dbReference type="Gene3D" id="2.120.10.30">
    <property type="entry name" value="TolB, C-terminal domain"/>
    <property type="match status" value="2"/>
</dbReference>
<proteinExistence type="predicted"/>
<dbReference type="SUPFAM" id="SSF48452">
    <property type="entry name" value="TPR-like"/>
    <property type="match status" value="1"/>
</dbReference>
<dbReference type="RefSeq" id="WP_110047111.1">
    <property type="nucleotide sequence ID" value="NZ_CP054612.1"/>
</dbReference>
<dbReference type="Pfam" id="PF01436">
    <property type="entry name" value="NHL"/>
    <property type="match status" value="1"/>
</dbReference>
<accession>A0A2V2YH21</accession>
<name>A0A2V2YH21_9BACL</name>
<dbReference type="InterPro" id="IPR011042">
    <property type="entry name" value="6-blade_b-propeller_TolB-like"/>
</dbReference>
<gene>
    <name evidence="5" type="ORF">DFQ01_13641</name>
</gene>
<dbReference type="SUPFAM" id="SSF101898">
    <property type="entry name" value="NHL repeat"/>
    <property type="match status" value="1"/>
</dbReference>
<dbReference type="InterPro" id="IPR011990">
    <property type="entry name" value="TPR-like_helical_dom_sf"/>
</dbReference>
<keyword evidence="4" id="KW-0732">Signal</keyword>
<keyword evidence="1" id="KW-0677">Repeat</keyword>
<evidence type="ECO:0000256" key="1">
    <source>
        <dbReference type="ARBA" id="ARBA00022737"/>
    </source>
</evidence>
<keyword evidence="3" id="KW-0812">Transmembrane</keyword>
<reference evidence="5 6" key="1">
    <citation type="submission" date="2018-05" db="EMBL/GenBank/DDBJ databases">
        <title>Genomic Encyclopedia of Type Strains, Phase III (KMG-III): the genomes of soil and plant-associated and newly described type strains.</title>
        <authorList>
            <person name="Whitman W."/>
        </authorList>
    </citation>
    <scope>NUCLEOTIDE SEQUENCE [LARGE SCALE GENOMIC DNA]</scope>
    <source>
        <strain evidence="5 6">CECT 5696</strain>
    </source>
</reference>
<keyword evidence="3" id="KW-0472">Membrane</keyword>
<feature type="repeat" description="NHL" evidence="2">
    <location>
        <begin position="107"/>
        <end position="141"/>
    </location>
</feature>
<dbReference type="InterPro" id="IPR001258">
    <property type="entry name" value="NHL_repeat"/>
</dbReference>
<dbReference type="OrthoDB" id="9799230at2"/>
<protein>
    <submittedName>
        <fullName evidence="5">NHL repeat-containing protein</fullName>
    </submittedName>
</protein>